<evidence type="ECO:0008006" key="3">
    <source>
        <dbReference type="Google" id="ProtNLM"/>
    </source>
</evidence>
<name>A0A4Z1E501_9HELO</name>
<reference evidence="1 2" key="1">
    <citation type="submission" date="2017-12" db="EMBL/GenBank/DDBJ databases">
        <title>Comparative genomics of Botrytis spp.</title>
        <authorList>
            <person name="Valero-Jimenez C.A."/>
            <person name="Tapia P."/>
            <person name="Veloso J."/>
            <person name="Silva-Moreno E."/>
            <person name="Staats M."/>
            <person name="Valdes J.H."/>
            <person name="Van Kan J.A.L."/>
        </authorList>
    </citation>
    <scope>NUCLEOTIDE SEQUENCE [LARGE SCALE GENOMIC DNA]</scope>
    <source>
        <strain evidence="1 2">Bt9001</strain>
    </source>
</reference>
<dbReference type="AlphaFoldDB" id="A0A4Z1E501"/>
<dbReference type="EMBL" id="PQXH01000310">
    <property type="protein sequence ID" value="TGO07195.1"/>
    <property type="molecule type" value="Genomic_DNA"/>
</dbReference>
<dbReference type="OrthoDB" id="5425890at2759"/>
<gene>
    <name evidence="1" type="ORF">BTUL_0312g00030</name>
</gene>
<protein>
    <recommendedName>
        <fullName evidence="3">DDE-1 domain-containing protein</fullName>
    </recommendedName>
</protein>
<accession>A0A4Z1E501</accession>
<evidence type="ECO:0000313" key="2">
    <source>
        <dbReference type="Proteomes" id="UP000297777"/>
    </source>
</evidence>
<proteinExistence type="predicted"/>
<organism evidence="1 2">
    <name type="scientific">Botrytis tulipae</name>
    <dbReference type="NCBI Taxonomy" id="87230"/>
    <lineage>
        <taxon>Eukaryota</taxon>
        <taxon>Fungi</taxon>
        <taxon>Dikarya</taxon>
        <taxon>Ascomycota</taxon>
        <taxon>Pezizomycotina</taxon>
        <taxon>Leotiomycetes</taxon>
        <taxon>Helotiales</taxon>
        <taxon>Sclerotiniaceae</taxon>
        <taxon>Botrytis</taxon>
    </lineage>
</organism>
<dbReference type="Proteomes" id="UP000297777">
    <property type="component" value="Unassembled WGS sequence"/>
</dbReference>
<sequence length="173" mass="20201">MKFIPFIAFRVTHHRPPTNRPLKPPGRNWTKALEKRHPELIVRRVKALDWNRHEKNTYGKITHWFEVIKDVLQDPTVLAENVYNMDETEVMLSMPGSVKVLVSKHDTRDYRGARVKRTTVTAIECISGDGRYLNPMIIWPASIYRSNWTTFPTPKWQYACSDSGYTDSKISLE</sequence>
<keyword evidence="2" id="KW-1185">Reference proteome</keyword>
<comment type="caution">
    <text evidence="1">The sequence shown here is derived from an EMBL/GenBank/DDBJ whole genome shotgun (WGS) entry which is preliminary data.</text>
</comment>
<evidence type="ECO:0000313" key="1">
    <source>
        <dbReference type="EMBL" id="TGO07195.1"/>
    </source>
</evidence>